<dbReference type="GO" id="GO:0016787">
    <property type="term" value="F:hydrolase activity"/>
    <property type="evidence" value="ECO:0007669"/>
    <property type="project" value="UniProtKB-KW"/>
</dbReference>
<organism evidence="7 8">
    <name type="scientific">Dawidia soli</name>
    <dbReference type="NCBI Taxonomy" id="2782352"/>
    <lineage>
        <taxon>Bacteria</taxon>
        <taxon>Pseudomonadati</taxon>
        <taxon>Bacteroidota</taxon>
        <taxon>Cytophagia</taxon>
        <taxon>Cytophagales</taxon>
        <taxon>Chryseotaleaceae</taxon>
        <taxon>Dawidia</taxon>
    </lineage>
</organism>
<proteinExistence type="predicted"/>
<dbReference type="GO" id="GO:0005524">
    <property type="term" value="F:ATP binding"/>
    <property type="evidence" value="ECO:0007669"/>
    <property type="project" value="UniProtKB-KW"/>
</dbReference>
<keyword evidence="2" id="KW-0378">Hydrolase</keyword>
<evidence type="ECO:0000256" key="2">
    <source>
        <dbReference type="ARBA" id="ARBA00022801"/>
    </source>
</evidence>
<evidence type="ECO:0000313" key="7">
    <source>
        <dbReference type="EMBL" id="MBT1685032.1"/>
    </source>
</evidence>
<keyword evidence="8" id="KW-1185">Reference proteome</keyword>
<feature type="domain" description="Helicase C-terminal" evidence="6">
    <location>
        <begin position="202"/>
        <end position="366"/>
    </location>
</feature>
<dbReference type="SUPFAM" id="SSF52540">
    <property type="entry name" value="P-loop containing nucleoside triphosphate hydrolases"/>
    <property type="match status" value="1"/>
</dbReference>
<dbReference type="CDD" id="cd18791">
    <property type="entry name" value="SF2_C_RHA"/>
    <property type="match status" value="1"/>
</dbReference>
<keyword evidence="3 7" id="KW-0347">Helicase</keyword>
<dbReference type="NCBIfam" id="TIGR01970">
    <property type="entry name" value="DEAH_box_HrpB"/>
    <property type="match status" value="1"/>
</dbReference>
<accession>A0AAP2D9D8</accession>
<name>A0AAP2D9D8_9BACT</name>
<evidence type="ECO:0000256" key="1">
    <source>
        <dbReference type="ARBA" id="ARBA00022741"/>
    </source>
</evidence>
<dbReference type="GO" id="GO:0004386">
    <property type="term" value="F:helicase activity"/>
    <property type="evidence" value="ECO:0007669"/>
    <property type="project" value="UniProtKB-KW"/>
</dbReference>
<protein>
    <submittedName>
        <fullName evidence="7">ATP-dependent helicase HrpB</fullName>
    </submittedName>
</protein>
<dbReference type="Pfam" id="PF08482">
    <property type="entry name" value="HrpB_C"/>
    <property type="match status" value="1"/>
</dbReference>
<dbReference type="InterPro" id="IPR049614">
    <property type="entry name" value="HrpB_DEXH"/>
</dbReference>
<dbReference type="PROSITE" id="PS51194">
    <property type="entry name" value="HELICASE_CTER"/>
    <property type="match status" value="1"/>
</dbReference>
<dbReference type="PANTHER" id="PTHR43519:SF1">
    <property type="entry name" value="ATP-DEPENDENT RNA HELICASE HRPB"/>
    <property type="match status" value="1"/>
</dbReference>
<dbReference type="InterPro" id="IPR010225">
    <property type="entry name" value="HrpB"/>
</dbReference>
<feature type="domain" description="Helicase ATP-binding" evidence="5">
    <location>
        <begin position="13"/>
        <end position="177"/>
    </location>
</feature>
<dbReference type="Pfam" id="PF00271">
    <property type="entry name" value="Helicase_C"/>
    <property type="match status" value="1"/>
</dbReference>
<dbReference type="SMART" id="SM00490">
    <property type="entry name" value="HELICc"/>
    <property type="match status" value="1"/>
</dbReference>
<dbReference type="CDD" id="cd17990">
    <property type="entry name" value="DEXHc_HrpB"/>
    <property type="match status" value="1"/>
</dbReference>
<dbReference type="PIRSF" id="PIRSF005496">
    <property type="entry name" value="ATP_hel_hrpB"/>
    <property type="match status" value="1"/>
</dbReference>
<dbReference type="Pfam" id="PF00270">
    <property type="entry name" value="DEAD"/>
    <property type="match status" value="1"/>
</dbReference>
<dbReference type="PROSITE" id="PS51192">
    <property type="entry name" value="HELICASE_ATP_BIND_1"/>
    <property type="match status" value="1"/>
</dbReference>
<dbReference type="SMART" id="SM00487">
    <property type="entry name" value="DEXDc"/>
    <property type="match status" value="1"/>
</dbReference>
<dbReference type="AlphaFoldDB" id="A0AAP2D9D8"/>
<dbReference type="FunFam" id="3.40.50.300:FF:002125">
    <property type="entry name" value="ATP-dependent helicase HrpB"/>
    <property type="match status" value="1"/>
</dbReference>
<dbReference type="InterPro" id="IPR013689">
    <property type="entry name" value="RNA_helicase_ATP-dep_HrpB_C"/>
</dbReference>
<sequence length="824" mass="92617">MQYPVLETLPALRTRLAESNIAILQAPPGAGKSTVLPLELLEEPWLQGKKIIMLEPRRLAARSVAQRMANLRDESVGDTIGYRVRFETRVGKQTRIEVVTEGILTRMLQTDNSLEEAGLLIFDEFHERSLHADLALALALQAQQLLRDDLRILIMSATLDGDYLSALLKAPIITSTGRQYPVAIRYSQDDEFVPIATRMAKAIRRAWRDEEGDILAFLPGAGEINRVQSLLEEEGIDASLHPLYGDLPFQKQQEAILPHPAGRRKVVIATSIAETSLTIEGIRIVIDSGLARVPRFDPRSGLTRLDTVRVTRDAADQRAGRAGRLTAGTCYRLWTESIQATLVANRTPEIVEADLAPLVLELSQWGVREMRELTWATVPPAGTVNQAKELLQALGATNEGIITGRGREMLKLPTHPRIAHLLLEAAADKQVALAADIAALLEERDPLPKEAGADLALRVEALRKWRKGEKSFADRGVLERVEKLAANWRRMLKVEEDNIIPKDETIGRLLLAAYPERVAQQQGKNSERYKLANGRVAKLQEHDPLHRETWLCVAQLDAGSGEGKIFLATAVSPADLVAQAREQEVVRWDDERKAVVGNLEKRVGTLLLESKPLGQVSDENRIAVICNYIRDKGLKAIGWDEAQQAWQARVMSLKHWRPGESWPDVQEEALLQTLEVWLAPFLTGLSRLSELQRLNWHDILPSLLPWELGSRLDTLAPVRIQVPSGSMIQLQYFVDGRFPVIEVRLQEMFGLLETPSINEGRTKVLLHLLSPGYKPVQVTQDLKSFWQTTYHEVRKELRMRYPRHHWPEDPWTAEAVRGAKRRTS</sequence>
<dbReference type="SMART" id="SM00847">
    <property type="entry name" value="HA2"/>
    <property type="match status" value="1"/>
</dbReference>
<dbReference type="InterPro" id="IPR014001">
    <property type="entry name" value="Helicase_ATP-bd"/>
</dbReference>
<evidence type="ECO:0000259" key="5">
    <source>
        <dbReference type="PROSITE" id="PS51192"/>
    </source>
</evidence>
<dbReference type="InterPro" id="IPR007502">
    <property type="entry name" value="Helicase-assoc_dom"/>
</dbReference>
<dbReference type="Gene3D" id="3.40.50.300">
    <property type="entry name" value="P-loop containing nucleotide triphosphate hydrolases"/>
    <property type="match status" value="2"/>
</dbReference>
<evidence type="ECO:0000256" key="4">
    <source>
        <dbReference type="ARBA" id="ARBA00022840"/>
    </source>
</evidence>
<dbReference type="InterPro" id="IPR011545">
    <property type="entry name" value="DEAD/DEAH_box_helicase_dom"/>
</dbReference>
<dbReference type="InterPro" id="IPR001650">
    <property type="entry name" value="Helicase_C-like"/>
</dbReference>
<keyword evidence="4" id="KW-0067">ATP-binding</keyword>
<dbReference type="RefSeq" id="WP_254088286.1">
    <property type="nucleotide sequence ID" value="NZ_JAHESC010000001.1"/>
</dbReference>
<dbReference type="PANTHER" id="PTHR43519">
    <property type="entry name" value="ATP-DEPENDENT RNA HELICASE HRPB"/>
    <property type="match status" value="1"/>
</dbReference>
<dbReference type="EMBL" id="JAHESC010000001">
    <property type="protein sequence ID" value="MBT1685032.1"/>
    <property type="molecule type" value="Genomic_DNA"/>
</dbReference>
<dbReference type="InterPro" id="IPR027417">
    <property type="entry name" value="P-loop_NTPase"/>
</dbReference>
<evidence type="ECO:0000313" key="8">
    <source>
        <dbReference type="Proteomes" id="UP001319180"/>
    </source>
</evidence>
<gene>
    <name evidence="7" type="primary">hrpB</name>
    <name evidence="7" type="ORF">KK078_00615</name>
</gene>
<dbReference type="GO" id="GO:0003676">
    <property type="term" value="F:nucleic acid binding"/>
    <property type="evidence" value="ECO:0007669"/>
    <property type="project" value="InterPro"/>
</dbReference>
<keyword evidence="1" id="KW-0547">Nucleotide-binding</keyword>
<reference evidence="7 8" key="1">
    <citation type="submission" date="2021-05" db="EMBL/GenBank/DDBJ databases">
        <title>A Polyphasic approach of four new species of the genus Ohtaekwangia: Ohtaekwangia histidinii sp. nov., Ohtaekwangia cretensis sp. nov., Ohtaekwangia indiensis sp. nov., Ohtaekwangia reichenbachii sp. nov. from diverse environment.</title>
        <authorList>
            <person name="Octaviana S."/>
        </authorList>
    </citation>
    <scope>NUCLEOTIDE SEQUENCE [LARGE SCALE GENOMIC DNA]</scope>
    <source>
        <strain evidence="7 8">PWU37</strain>
    </source>
</reference>
<evidence type="ECO:0000259" key="6">
    <source>
        <dbReference type="PROSITE" id="PS51194"/>
    </source>
</evidence>
<evidence type="ECO:0000256" key="3">
    <source>
        <dbReference type="ARBA" id="ARBA00022806"/>
    </source>
</evidence>
<dbReference type="Proteomes" id="UP001319180">
    <property type="component" value="Unassembled WGS sequence"/>
</dbReference>
<dbReference type="Gene3D" id="1.20.120.1080">
    <property type="match status" value="1"/>
</dbReference>
<comment type="caution">
    <text evidence="7">The sequence shown here is derived from an EMBL/GenBank/DDBJ whole genome shotgun (WGS) entry which is preliminary data.</text>
</comment>